<dbReference type="SUPFAM" id="SSF56059">
    <property type="entry name" value="Glutathione synthetase ATP-binding domain-like"/>
    <property type="match status" value="1"/>
</dbReference>
<evidence type="ECO:0000256" key="2">
    <source>
        <dbReference type="ARBA" id="ARBA00022741"/>
    </source>
</evidence>
<proteinExistence type="predicted"/>
<dbReference type="InterPro" id="IPR011761">
    <property type="entry name" value="ATP-grasp"/>
</dbReference>
<evidence type="ECO:0000256" key="4">
    <source>
        <dbReference type="PROSITE-ProRule" id="PRU00409"/>
    </source>
</evidence>
<evidence type="ECO:0000313" key="6">
    <source>
        <dbReference type="EMBL" id="UWS34019.1"/>
    </source>
</evidence>
<sequence>MQNETFFIWHKVPFYCVRYDEILNHTINTIIYIGTQAALADIPAELNCEKLIWQEQDGVHVLIEKMSLKTPAPRNFIALSEYQVDVAARIRAHFGIPGPSIAEAELSRNKLMMKAAVASSGLATPTCYSLNDTLQNPRILEAISSAKLVLKPLDGASSENVQIYSSHRALLMALNNNNTHIDDIDLRKNTARYQIEEFIEGDIWHVDGFVRSGEIALCVSSRYIGNCLDFAKGLPLGSLQCELPATLLAFSRQVVAAVDIQHGCFHLEVFQNASGWVFLEIGHRAGGASVVRAFELHTGVNLHHVHLSAQLGWMPDFATKTSANEDYYGWFVFPGHHLPEGYACIDNAGDFSSSACIHEWHQLPPDKKLCPALTYLETIAPVAGMLRTTSFREGQQFVLDMFENITVTSTTEAERSASCDDDPRGLSRLVNDFPA</sequence>
<keyword evidence="1" id="KW-0436">Ligase</keyword>
<dbReference type="Gene3D" id="3.30.470.20">
    <property type="entry name" value="ATP-grasp fold, B domain"/>
    <property type="match status" value="1"/>
</dbReference>
<evidence type="ECO:0000256" key="3">
    <source>
        <dbReference type="ARBA" id="ARBA00022840"/>
    </source>
</evidence>
<dbReference type="Pfam" id="PF13535">
    <property type="entry name" value="ATP-grasp_4"/>
    <property type="match status" value="1"/>
</dbReference>
<dbReference type="EMBL" id="CP103445">
    <property type="protein sequence ID" value="UWS34019.1"/>
    <property type="molecule type" value="Genomic_DNA"/>
</dbReference>
<keyword evidence="2 4" id="KW-0547">Nucleotide-binding</keyword>
<dbReference type="PANTHER" id="PTHR43585:SF2">
    <property type="entry name" value="ATP-GRASP ENZYME FSQD"/>
    <property type="match status" value="1"/>
</dbReference>
<accession>A0ABY5X9F1</accession>
<dbReference type="InterPro" id="IPR052032">
    <property type="entry name" value="ATP-dep_AA_Ligase"/>
</dbReference>
<dbReference type="Gene3D" id="3.40.50.20">
    <property type="match status" value="1"/>
</dbReference>
<name>A0ABY5X9F1_ERWPY</name>
<organism evidence="6 7">
    <name type="scientific">Erwinia pyrifoliae</name>
    <dbReference type="NCBI Taxonomy" id="79967"/>
    <lineage>
        <taxon>Bacteria</taxon>
        <taxon>Pseudomonadati</taxon>
        <taxon>Pseudomonadota</taxon>
        <taxon>Gammaproteobacteria</taxon>
        <taxon>Enterobacterales</taxon>
        <taxon>Erwiniaceae</taxon>
        <taxon>Erwinia</taxon>
    </lineage>
</organism>
<dbReference type="PANTHER" id="PTHR43585">
    <property type="entry name" value="FUMIPYRROLE BIOSYNTHESIS PROTEIN C"/>
    <property type="match status" value="1"/>
</dbReference>
<evidence type="ECO:0000256" key="1">
    <source>
        <dbReference type="ARBA" id="ARBA00022598"/>
    </source>
</evidence>
<reference evidence="6" key="1">
    <citation type="submission" date="2022-07" db="EMBL/GenBank/DDBJ databases">
        <title>Genetic diversity of Erwinia pyrifoliae.</title>
        <authorList>
            <person name="Park D.S."/>
            <person name="Ham H."/>
        </authorList>
    </citation>
    <scope>NUCLEOTIDE SEQUENCE</scope>
    <source>
        <strain evidence="6">CP201486</strain>
    </source>
</reference>
<dbReference type="PROSITE" id="PS50975">
    <property type="entry name" value="ATP_GRASP"/>
    <property type="match status" value="1"/>
</dbReference>
<keyword evidence="3 4" id="KW-0067">ATP-binding</keyword>
<dbReference type="RefSeq" id="WP_259826073.1">
    <property type="nucleotide sequence ID" value="NZ_CP103445.1"/>
</dbReference>
<evidence type="ECO:0000259" key="5">
    <source>
        <dbReference type="PROSITE" id="PS50975"/>
    </source>
</evidence>
<dbReference type="Proteomes" id="UP001058553">
    <property type="component" value="Chromosome"/>
</dbReference>
<protein>
    <submittedName>
        <fullName evidence="6">ATP-grasp domain-containing protein</fullName>
    </submittedName>
</protein>
<gene>
    <name evidence="6" type="ORF">NYP84_02080</name>
</gene>
<evidence type="ECO:0000313" key="7">
    <source>
        <dbReference type="Proteomes" id="UP001058553"/>
    </source>
</evidence>
<keyword evidence="7" id="KW-1185">Reference proteome</keyword>
<feature type="domain" description="ATP-grasp" evidence="5">
    <location>
        <begin position="114"/>
        <end position="311"/>
    </location>
</feature>